<evidence type="ECO:0000313" key="2">
    <source>
        <dbReference type="EMBL" id="KAK6176302.1"/>
    </source>
</evidence>
<proteinExistence type="predicted"/>
<name>A0AAN8JET0_PATCE</name>
<dbReference type="EMBL" id="JAZGQO010000010">
    <property type="protein sequence ID" value="KAK6176302.1"/>
    <property type="molecule type" value="Genomic_DNA"/>
</dbReference>
<gene>
    <name evidence="2" type="ORF">SNE40_014609</name>
</gene>
<evidence type="ECO:0000313" key="3">
    <source>
        <dbReference type="Proteomes" id="UP001347796"/>
    </source>
</evidence>
<accession>A0AAN8JET0</accession>
<protein>
    <submittedName>
        <fullName evidence="2">Uncharacterized protein</fullName>
    </submittedName>
</protein>
<reference evidence="2 3" key="1">
    <citation type="submission" date="2024-01" db="EMBL/GenBank/DDBJ databases">
        <title>The genome of the rayed Mediterranean limpet Patella caerulea (Linnaeus, 1758).</title>
        <authorList>
            <person name="Anh-Thu Weber A."/>
            <person name="Halstead-Nussloch G."/>
        </authorList>
    </citation>
    <scope>NUCLEOTIDE SEQUENCE [LARGE SCALE GENOMIC DNA]</scope>
    <source>
        <strain evidence="2">AATW-2023a</strain>
        <tissue evidence="2">Whole specimen</tissue>
    </source>
</reference>
<dbReference type="PANTHER" id="PTHR47018">
    <property type="entry name" value="CXC DOMAIN-CONTAINING PROTEIN-RELATED"/>
    <property type="match status" value="1"/>
</dbReference>
<evidence type="ECO:0000256" key="1">
    <source>
        <dbReference type="SAM" id="MobiDB-lite"/>
    </source>
</evidence>
<organism evidence="2 3">
    <name type="scientific">Patella caerulea</name>
    <name type="common">Rayed Mediterranean limpet</name>
    <dbReference type="NCBI Taxonomy" id="87958"/>
    <lineage>
        <taxon>Eukaryota</taxon>
        <taxon>Metazoa</taxon>
        <taxon>Spiralia</taxon>
        <taxon>Lophotrochozoa</taxon>
        <taxon>Mollusca</taxon>
        <taxon>Gastropoda</taxon>
        <taxon>Patellogastropoda</taxon>
        <taxon>Patelloidea</taxon>
        <taxon>Patellidae</taxon>
        <taxon>Patella</taxon>
    </lineage>
</organism>
<dbReference type="PANTHER" id="PTHR47018:SF3">
    <property type="entry name" value="MYCBP-ASSOCIATED PROTEIN"/>
    <property type="match status" value="1"/>
</dbReference>
<feature type="region of interest" description="Disordered" evidence="1">
    <location>
        <begin position="237"/>
        <end position="259"/>
    </location>
</feature>
<feature type="compositionally biased region" description="Polar residues" evidence="1">
    <location>
        <begin position="238"/>
        <end position="250"/>
    </location>
</feature>
<keyword evidence="3" id="KW-1185">Reference proteome</keyword>
<sequence>MLNFEHKDELAALLSMLQSGPNEETWKEMNASDAFNQCLASYSSYADVTRAGGHGATAKYWLIYVDFIHHFHNLERAIRTNSVDLFLRALPPLIDLLFYTNHANYSRWLLKFQLDLVNVHETHPGLRSILENGVFTVKRTQKAFSRGPVDLTLEQTVNADAASRKTGLSSVTNSYSARMRWMLTKSARVQEMVGLSHVDDPTAEFKGARLKRDNRGLRHQSNHRIVQAFQHQLWKSRVSGNKSQPSYNNGKGQGQEGRGYRCMF</sequence>
<dbReference type="Proteomes" id="UP001347796">
    <property type="component" value="Unassembled WGS sequence"/>
</dbReference>
<dbReference type="AlphaFoldDB" id="A0AAN8JET0"/>
<comment type="caution">
    <text evidence="2">The sequence shown here is derived from an EMBL/GenBank/DDBJ whole genome shotgun (WGS) entry which is preliminary data.</text>
</comment>